<dbReference type="EMBL" id="BARV01006598">
    <property type="protein sequence ID" value="GAI14983.1"/>
    <property type="molecule type" value="Genomic_DNA"/>
</dbReference>
<dbReference type="InterPro" id="IPR048876">
    <property type="entry name" value="BipA_C"/>
</dbReference>
<name>X1L7L0_9ZZZZ</name>
<dbReference type="SMART" id="SM00838">
    <property type="entry name" value="EFG_C"/>
    <property type="match status" value="1"/>
</dbReference>
<organism evidence="2">
    <name type="scientific">marine sediment metagenome</name>
    <dbReference type="NCBI Taxonomy" id="412755"/>
    <lineage>
        <taxon>unclassified sequences</taxon>
        <taxon>metagenomes</taxon>
        <taxon>ecological metagenomes</taxon>
    </lineage>
</organism>
<dbReference type="Gene3D" id="3.30.70.240">
    <property type="match status" value="1"/>
</dbReference>
<sequence>MRREGFELCVGKPEVIIREIDGRLHEPIERLVVDCPADCQNAVMNILGERRTELLTMEVGVGDSHNVHMEFLIPARGLFGLHTRMMNATKGRAVMHHLFEHYGTLRGSIPQRQAGVMIASETGQSTAYALDSLYDRGFFFVHPGEPIYEGQIVGEHCKESD</sequence>
<dbReference type="InterPro" id="IPR042116">
    <property type="entry name" value="TypA/BipA_C"/>
</dbReference>
<dbReference type="FunFam" id="3.30.70.240:FF:000002">
    <property type="entry name" value="GTP-binding protein TypA"/>
    <property type="match status" value="1"/>
</dbReference>
<reference evidence="2" key="1">
    <citation type="journal article" date="2014" name="Front. Microbiol.">
        <title>High frequency of phylogenetically diverse reductive dehalogenase-homologous genes in deep subseafloor sedimentary metagenomes.</title>
        <authorList>
            <person name="Kawai M."/>
            <person name="Futagami T."/>
            <person name="Toyoda A."/>
            <person name="Takaki Y."/>
            <person name="Nishi S."/>
            <person name="Hori S."/>
            <person name="Arai W."/>
            <person name="Tsubouchi T."/>
            <person name="Morono Y."/>
            <person name="Uchiyama I."/>
            <person name="Ito T."/>
            <person name="Fujiyama A."/>
            <person name="Inagaki F."/>
            <person name="Takami H."/>
        </authorList>
    </citation>
    <scope>NUCLEOTIDE SEQUENCE</scope>
    <source>
        <strain evidence="2">Expedition CK06-06</strain>
    </source>
</reference>
<evidence type="ECO:0000259" key="1">
    <source>
        <dbReference type="SMART" id="SM00838"/>
    </source>
</evidence>
<protein>
    <recommendedName>
        <fullName evidence="1">Elongation factor EFG domain-containing protein</fullName>
    </recommendedName>
</protein>
<dbReference type="Gene3D" id="2.40.50.250">
    <property type="entry name" value="bipa protein"/>
    <property type="match status" value="1"/>
</dbReference>
<dbReference type="InterPro" id="IPR035651">
    <property type="entry name" value="BipA_V"/>
</dbReference>
<accession>X1L7L0</accession>
<dbReference type="CDD" id="cd03710">
    <property type="entry name" value="BipA_TypA_C"/>
    <property type="match status" value="1"/>
</dbReference>
<dbReference type="Pfam" id="PF00679">
    <property type="entry name" value="EFG_C"/>
    <property type="match status" value="1"/>
</dbReference>
<dbReference type="InterPro" id="IPR035647">
    <property type="entry name" value="EFG_III/V"/>
</dbReference>
<dbReference type="SUPFAM" id="SSF54980">
    <property type="entry name" value="EF-G C-terminal domain-like"/>
    <property type="match status" value="1"/>
</dbReference>
<feature type="domain" description="Elongation factor EFG" evidence="1">
    <location>
        <begin position="23"/>
        <end position="113"/>
    </location>
</feature>
<comment type="caution">
    <text evidence="2">The sequence shown here is derived from an EMBL/GenBank/DDBJ whole genome shotgun (WGS) entry which is preliminary data.</text>
</comment>
<evidence type="ECO:0000313" key="2">
    <source>
        <dbReference type="EMBL" id="GAI14983.1"/>
    </source>
</evidence>
<dbReference type="AlphaFoldDB" id="X1L7L0"/>
<gene>
    <name evidence="2" type="ORF">S06H3_13511</name>
</gene>
<dbReference type="Pfam" id="PF21018">
    <property type="entry name" value="BipA_C"/>
    <property type="match status" value="1"/>
</dbReference>
<feature type="non-terminal residue" evidence="2">
    <location>
        <position position="161"/>
    </location>
</feature>
<proteinExistence type="predicted"/>
<dbReference type="InterPro" id="IPR000640">
    <property type="entry name" value="EFG_V-like"/>
</dbReference>